<comment type="caution">
    <text evidence="1">The sequence shown here is derived from an EMBL/GenBank/DDBJ whole genome shotgun (WGS) entry which is preliminary data.</text>
</comment>
<evidence type="ECO:0000313" key="1">
    <source>
        <dbReference type="EMBL" id="MCA9728735.1"/>
    </source>
</evidence>
<organism evidence="1 2">
    <name type="scientific">Eiseniibacteriota bacterium</name>
    <dbReference type="NCBI Taxonomy" id="2212470"/>
    <lineage>
        <taxon>Bacteria</taxon>
        <taxon>Candidatus Eiseniibacteriota</taxon>
    </lineage>
</organism>
<sequence>MSIYDEVNEQLTAAMKGRDRDRATALRGIRAAFIEEMKKDNSSSVADDKAVGILRRLARQRGESIEAFEKGNRADLADKEKAELAIIETFLPKLADEATTRAWVEAAIAETGAAAAGDMGRVMGHLMKTHQGEVDGKLAKEIASKLLG</sequence>
<dbReference type="Pfam" id="PF09424">
    <property type="entry name" value="YqeY"/>
    <property type="match status" value="1"/>
</dbReference>
<evidence type="ECO:0000313" key="2">
    <source>
        <dbReference type="Proteomes" id="UP000697710"/>
    </source>
</evidence>
<dbReference type="InterPro" id="IPR003789">
    <property type="entry name" value="Asn/Gln_tRNA_amidoTrase-B-like"/>
</dbReference>
<dbReference type="InterPro" id="IPR019004">
    <property type="entry name" value="YqeY/Aim41"/>
</dbReference>
<reference evidence="1" key="2">
    <citation type="journal article" date="2021" name="Microbiome">
        <title>Successional dynamics and alternative stable states in a saline activated sludge microbial community over 9 years.</title>
        <authorList>
            <person name="Wang Y."/>
            <person name="Ye J."/>
            <person name="Ju F."/>
            <person name="Liu L."/>
            <person name="Boyd J.A."/>
            <person name="Deng Y."/>
            <person name="Parks D.H."/>
            <person name="Jiang X."/>
            <person name="Yin X."/>
            <person name="Woodcroft B.J."/>
            <person name="Tyson G.W."/>
            <person name="Hugenholtz P."/>
            <person name="Polz M.F."/>
            <person name="Zhang T."/>
        </authorList>
    </citation>
    <scope>NUCLEOTIDE SEQUENCE</scope>
    <source>
        <strain evidence="1">HKST-UBA01</strain>
    </source>
</reference>
<dbReference type="PANTHER" id="PTHR28055:SF1">
    <property type="entry name" value="ALTERED INHERITANCE OF MITOCHONDRIA PROTEIN 41, MITOCHONDRIAL"/>
    <property type="match status" value="1"/>
</dbReference>
<dbReference type="EMBL" id="JAGQHR010000462">
    <property type="protein sequence ID" value="MCA9728735.1"/>
    <property type="molecule type" value="Genomic_DNA"/>
</dbReference>
<dbReference type="Gene3D" id="1.10.1510.10">
    <property type="entry name" value="Uncharacterised protein YqeY/AIM41 PF09424, N-terminal domain"/>
    <property type="match status" value="1"/>
</dbReference>
<dbReference type="Gene3D" id="1.10.10.410">
    <property type="match status" value="1"/>
</dbReference>
<reference evidence="1" key="1">
    <citation type="submission" date="2020-04" db="EMBL/GenBank/DDBJ databases">
        <authorList>
            <person name="Zhang T."/>
        </authorList>
    </citation>
    <scope>NUCLEOTIDE SEQUENCE</scope>
    <source>
        <strain evidence="1">HKST-UBA01</strain>
    </source>
</reference>
<protein>
    <submittedName>
        <fullName evidence="1">GatB/YqeY domain-containing protein</fullName>
    </submittedName>
</protein>
<dbReference type="AlphaFoldDB" id="A0A956M2I0"/>
<gene>
    <name evidence="1" type="ORF">KC729_13680</name>
</gene>
<dbReference type="InterPro" id="IPR042184">
    <property type="entry name" value="YqeY/Aim41_N"/>
</dbReference>
<dbReference type="InterPro" id="IPR023168">
    <property type="entry name" value="GatB_Yqey_C_2"/>
</dbReference>
<name>A0A956M2I0_UNCEI</name>
<dbReference type="GO" id="GO:0016884">
    <property type="term" value="F:carbon-nitrogen ligase activity, with glutamine as amido-N-donor"/>
    <property type="evidence" value="ECO:0007669"/>
    <property type="project" value="InterPro"/>
</dbReference>
<dbReference type="PANTHER" id="PTHR28055">
    <property type="entry name" value="ALTERED INHERITANCE OF MITOCHONDRIA PROTEIN 41, MITOCHONDRIAL"/>
    <property type="match status" value="1"/>
</dbReference>
<dbReference type="SUPFAM" id="SSF89095">
    <property type="entry name" value="GatB/YqeY motif"/>
    <property type="match status" value="1"/>
</dbReference>
<dbReference type="Proteomes" id="UP000697710">
    <property type="component" value="Unassembled WGS sequence"/>
</dbReference>
<accession>A0A956M2I0</accession>
<proteinExistence type="predicted"/>